<accession>A0A7Z0I0D5</accession>
<evidence type="ECO:0000313" key="3">
    <source>
        <dbReference type="Proteomes" id="UP000529417"/>
    </source>
</evidence>
<sequence>MPLPLAPAAVLAVKYGSVALAGFLLARRVQRGVLDQRAEDALDRLPEGMTALRPGDRDQANATARFRRVIRLGADGPGFEIDAAALGRLRVRRT</sequence>
<evidence type="ECO:0000256" key="1">
    <source>
        <dbReference type="SAM" id="Phobius"/>
    </source>
</evidence>
<keyword evidence="1" id="KW-0812">Transmembrane</keyword>
<reference evidence="2 3" key="1">
    <citation type="journal article" date="2000" name="Arch. Microbiol.">
        <title>Rhodobaca bogoriensis gen. nov. and sp. nov., an alkaliphilic purple nonsulfur bacterium from African Rift Valley soda lakes.</title>
        <authorList>
            <person name="Milford A.D."/>
            <person name="Achenbach L.A."/>
            <person name="Jung D.O."/>
            <person name="Madigan M.T."/>
        </authorList>
    </citation>
    <scope>NUCLEOTIDE SEQUENCE [LARGE SCALE GENOMIC DNA]</scope>
    <source>
        <strain evidence="2 3">2376</strain>
    </source>
</reference>
<name>A0A7Z0I0D5_9RHOB</name>
<dbReference type="Proteomes" id="UP000529417">
    <property type="component" value="Unassembled WGS sequence"/>
</dbReference>
<keyword evidence="1" id="KW-0472">Membrane</keyword>
<proteinExistence type="predicted"/>
<organism evidence="2 3">
    <name type="scientific">Rhabdonatronobacter sediminivivens</name>
    <dbReference type="NCBI Taxonomy" id="2743469"/>
    <lineage>
        <taxon>Bacteria</taxon>
        <taxon>Pseudomonadati</taxon>
        <taxon>Pseudomonadota</taxon>
        <taxon>Alphaproteobacteria</taxon>
        <taxon>Rhodobacterales</taxon>
        <taxon>Paracoccaceae</taxon>
        <taxon>Rhabdonatronobacter</taxon>
    </lineage>
</organism>
<dbReference type="EMBL" id="JACBXS010000017">
    <property type="protein sequence ID" value="NYS25322.1"/>
    <property type="molecule type" value="Genomic_DNA"/>
</dbReference>
<protein>
    <submittedName>
        <fullName evidence="2">Uncharacterized protein</fullName>
    </submittedName>
</protein>
<dbReference type="RefSeq" id="WP_179906023.1">
    <property type="nucleotide sequence ID" value="NZ_JACBXS010000017.1"/>
</dbReference>
<dbReference type="AlphaFoldDB" id="A0A7Z0I0D5"/>
<keyword evidence="3" id="KW-1185">Reference proteome</keyword>
<comment type="caution">
    <text evidence="2">The sequence shown here is derived from an EMBL/GenBank/DDBJ whole genome shotgun (WGS) entry which is preliminary data.</text>
</comment>
<gene>
    <name evidence="2" type="ORF">HUK65_09990</name>
</gene>
<keyword evidence="1" id="KW-1133">Transmembrane helix</keyword>
<feature type="transmembrane region" description="Helical" evidence="1">
    <location>
        <begin position="6"/>
        <end position="26"/>
    </location>
</feature>
<evidence type="ECO:0000313" key="2">
    <source>
        <dbReference type="EMBL" id="NYS25322.1"/>
    </source>
</evidence>